<evidence type="ECO:0000313" key="1">
    <source>
        <dbReference type="EMBL" id="PRY36383.1"/>
    </source>
</evidence>
<dbReference type="SUPFAM" id="SSF53756">
    <property type="entry name" value="UDP-Glycosyltransferase/glycogen phosphorylase"/>
    <property type="match status" value="1"/>
</dbReference>
<evidence type="ECO:0008006" key="3">
    <source>
        <dbReference type="Google" id="ProtNLM"/>
    </source>
</evidence>
<dbReference type="AlphaFoldDB" id="A0A2T0SSM7"/>
<gene>
    <name evidence="1" type="ORF">CLV43_112313</name>
</gene>
<dbReference type="EMBL" id="PVTF01000012">
    <property type="protein sequence ID" value="PRY36383.1"/>
    <property type="molecule type" value="Genomic_DNA"/>
</dbReference>
<reference evidence="1 2" key="1">
    <citation type="submission" date="2018-03" db="EMBL/GenBank/DDBJ databases">
        <title>Genomic Encyclopedia of Archaeal and Bacterial Type Strains, Phase II (KMG-II): from individual species to whole genera.</title>
        <authorList>
            <person name="Goeker M."/>
        </authorList>
    </citation>
    <scope>NUCLEOTIDE SEQUENCE [LARGE SCALE GENOMIC DNA]</scope>
    <source>
        <strain evidence="1 2">DSM 44720</strain>
    </source>
</reference>
<dbReference type="Proteomes" id="UP000239494">
    <property type="component" value="Unassembled WGS sequence"/>
</dbReference>
<keyword evidence="2" id="KW-1185">Reference proteome</keyword>
<proteinExistence type="predicted"/>
<sequence>MAYAEWSQVPIGPDAAQWVTRGGCRSVLAVVHTVTSGQRLLEAVGLIESDSQVQMVFTQAPDVFGNGVADFLRSTEGLVLPWEQAVHERFDLGLAAAYGGLGQLHAPLVVMPHGAGYGKSYGDDGARFAYGLDAQRLTHNGKVIASALVLAHYDELDVLRRQCPRAVGNAVVAGDPCYDRVVASLPHRPAYRQALGVGLDGRLLVVSSTWGSGSLFGRSAELLPRILAELTPLGYTVAALLHPAVWFGHSPRQIKAWLADCRDAGLVLVTPDVDWRAAVVAADQVIADHGSVGVYAAAIGRPLILTEPSVRSVSTAGSAQDLLQDKAPRLVADIPIEEQFRAARSGAELLAGRISERLTSCPGRSAAELRRAMYRLLELPEPGRHRAVTPVPVPPREMW</sequence>
<name>A0A2T0SSM7_9PSEU</name>
<comment type="caution">
    <text evidence="1">The sequence shown here is derived from an EMBL/GenBank/DDBJ whole genome shotgun (WGS) entry which is preliminary data.</text>
</comment>
<evidence type="ECO:0000313" key="2">
    <source>
        <dbReference type="Proteomes" id="UP000239494"/>
    </source>
</evidence>
<organism evidence="1 2">
    <name type="scientific">Umezawaea tangerina</name>
    <dbReference type="NCBI Taxonomy" id="84725"/>
    <lineage>
        <taxon>Bacteria</taxon>
        <taxon>Bacillati</taxon>
        <taxon>Actinomycetota</taxon>
        <taxon>Actinomycetes</taxon>
        <taxon>Pseudonocardiales</taxon>
        <taxon>Pseudonocardiaceae</taxon>
        <taxon>Umezawaea</taxon>
    </lineage>
</organism>
<accession>A0A2T0SSM7</accession>
<protein>
    <recommendedName>
        <fullName evidence="3">CDP-glycerol:poly(Glycerophosphate) glycerophosphotransferase</fullName>
    </recommendedName>
</protein>